<evidence type="ECO:0000259" key="9">
    <source>
        <dbReference type="Pfam" id="PF01571"/>
    </source>
</evidence>
<dbReference type="GO" id="GO:0019464">
    <property type="term" value="P:glycine decarboxylation via glycine cleavage system"/>
    <property type="evidence" value="ECO:0007669"/>
    <property type="project" value="UniProtKB-UniRule"/>
</dbReference>
<dbReference type="AlphaFoldDB" id="A0A7M2WSV8"/>
<evidence type="ECO:0000256" key="7">
    <source>
        <dbReference type="HAMAP-Rule" id="MF_00259"/>
    </source>
</evidence>
<dbReference type="FunFam" id="2.40.30.110:FF:000003">
    <property type="entry name" value="Aminomethyltransferase"/>
    <property type="match status" value="1"/>
</dbReference>
<dbReference type="Proteomes" id="UP000593765">
    <property type="component" value="Chromosome"/>
</dbReference>
<organism evidence="11 12">
    <name type="scientific">Humisphaera borealis</name>
    <dbReference type="NCBI Taxonomy" id="2807512"/>
    <lineage>
        <taxon>Bacteria</taxon>
        <taxon>Pseudomonadati</taxon>
        <taxon>Planctomycetota</taxon>
        <taxon>Phycisphaerae</taxon>
        <taxon>Tepidisphaerales</taxon>
        <taxon>Tepidisphaeraceae</taxon>
        <taxon>Humisphaera</taxon>
    </lineage>
</organism>
<keyword evidence="12" id="KW-1185">Reference proteome</keyword>
<name>A0A7M2WSV8_9BACT</name>
<dbReference type="GO" id="GO:0005829">
    <property type="term" value="C:cytosol"/>
    <property type="evidence" value="ECO:0007669"/>
    <property type="project" value="TreeGrafter"/>
</dbReference>
<dbReference type="PANTHER" id="PTHR43757:SF2">
    <property type="entry name" value="AMINOMETHYLTRANSFERASE, MITOCHONDRIAL"/>
    <property type="match status" value="1"/>
</dbReference>
<dbReference type="PANTHER" id="PTHR43757">
    <property type="entry name" value="AMINOMETHYLTRANSFERASE"/>
    <property type="match status" value="1"/>
</dbReference>
<keyword evidence="3 7" id="KW-0032">Aminotransferase</keyword>
<accession>A0A7M2WSV8</accession>
<dbReference type="InterPro" id="IPR006223">
    <property type="entry name" value="GcvT"/>
</dbReference>
<keyword evidence="4 7" id="KW-0808">Transferase</keyword>
<comment type="similarity">
    <text evidence="1 7">Belongs to the GcvT family.</text>
</comment>
<dbReference type="RefSeq" id="WP_206291343.1">
    <property type="nucleotide sequence ID" value="NZ_CP063458.1"/>
</dbReference>
<comment type="catalytic activity">
    <reaction evidence="6 7">
        <text>N(6)-[(R)-S(8)-aminomethyldihydrolipoyl]-L-lysyl-[protein] + (6S)-5,6,7,8-tetrahydrofolate = N(6)-[(R)-dihydrolipoyl]-L-lysyl-[protein] + (6R)-5,10-methylene-5,6,7,8-tetrahydrofolate + NH4(+)</text>
        <dbReference type="Rhea" id="RHEA:16945"/>
        <dbReference type="Rhea" id="RHEA-COMP:10475"/>
        <dbReference type="Rhea" id="RHEA-COMP:10492"/>
        <dbReference type="ChEBI" id="CHEBI:15636"/>
        <dbReference type="ChEBI" id="CHEBI:28938"/>
        <dbReference type="ChEBI" id="CHEBI:57453"/>
        <dbReference type="ChEBI" id="CHEBI:83100"/>
        <dbReference type="ChEBI" id="CHEBI:83143"/>
        <dbReference type="EC" id="2.1.2.10"/>
    </reaction>
</comment>
<evidence type="ECO:0000256" key="3">
    <source>
        <dbReference type="ARBA" id="ARBA00022576"/>
    </source>
</evidence>
<dbReference type="NCBIfam" id="TIGR00528">
    <property type="entry name" value="gcvT"/>
    <property type="match status" value="1"/>
</dbReference>
<feature type="domain" description="GCVT N-terminal" evidence="9">
    <location>
        <begin position="7"/>
        <end position="266"/>
    </location>
</feature>
<dbReference type="InterPro" id="IPR013977">
    <property type="entry name" value="GcvT_C"/>
</dbReference>
<dbReference type="HAMAP" id="MF_00259">
    <property type="entry name" value="GcvT"/>
    <property type="match status" value="1"/>
</dbReference>
<gene>
    <name evidence="7 11" type="primary">gcvT</name>
    <name evidence="11" type="ORF">IPV69_19225</name>
</gene>
<dbReference type="SUPFAM" id="SSF103025">
    <property type="entry name" value="Folate-binding domain"/>
    <property type="match status" value="1"/>
</dbReference>
<comment type="subunit">
    <text evidence="7">The glycine cleavage system is composed of four proteins: P, T, L and H.</text>
</comment>
<evidence type="ECO:0000256" key="1">
    <source>
        <dbReference type="ARBA" id="ARBA00008609"/>
    </source>
</evidence>
<dbReference type="GO" id="GO:0005960">
    <property type="term" value="C:glycine cleavage complex"/>
    <property type="evidence" value="ECO:0007669"/>
    <property type="project" value="InterPro"/>
</dbReference>
<dbReference type="EMBL" id="CP063458">
    <property type="protein sequence ID" value="QOV88364.1"/>
    <property type="molecule type" value="Genomic_DNA"/>
</dbReference>
<dbReference type="Pfam" id="PF08669">
    <property type="entry name" value="GCV_T_C"/>
    <property type="match status" value="1"/>
</dbReference>
<feature type="domain" description="Aminomethyltransferase C-terminal" evidence="10">
    <location>
        <begin position="284"/>
        <end position="363"/>
    </location>
</feature>
<dbReference type="InterPro" id="IPR006222">
    <property type="entry name" value="GCVT_N"/>
</dbReference>
<evidence type="ECO:0000256" key="2">
    <source>
        <dbReference type="ARBA" id="ARBA00012616"/>
    </source>
</evidence>
<dbReference type="NCBIfam" id="NF001567">
    <property type="entry name" value="PRK00389.1"/>
    <property type="match status" value="1"/>
</dbReference>
<dbReference type="InterPro" id="IPR028896">
    <property type="entry name" value="GcvT/YgfZ/DmdA"/>
</dbReference>
<dbReference type="KEGG" id="hbs:IPV69_19225"/>
<reference evidence="11 12" key="1">
    <citation type="submission" date="2020-10" db="EMBL/GenBank/DDBJ databases">
        <title>Wide distribution of Phycisphaera-like planctomycetes from WD2101 soil group in peatlands and genome analysis of the first cultivated representative.</title>
        <authorList>
            <person name="Dedysh S.N."/>
            <person name="Beletsky A.V."/>
            <person name="Ivanova A."/>
            <person name="Kulichevskaya I.S."/>
            <person name="Suzina N.E."/>
            <person name="Philippov D.A."/>
            <person name="Rakitin A.L."/>
            <person name="Mardanov A.V."/>
            <person name="Ravin N.V."/>
        </authorList>
    </citation>
    <scope>NUCLEOTIDE SEQUENCE [LARGE SCALE GENOMIC DNA]</scope>
    <source>
        <strain evidence="11 12">M1803</strain>
    </source>
</reference>
<feature type="binding site" evidence="8">
    <location>
        <position position="197"/>
    </location>
    <ligand>
        <name>substrate</name>
    </ligand>
</feature>
<dbReference type="EC" id="2.1.2.10" evidence="2 7"/>
<dbReference type="Pfam" id="PF01571">
    <property type="entry name" value="GCV_T"/>
    <property type="match status" value="1"/>
</dbReference>
<dbReference type="SUPFAM" id="SSF101790">
    <property type="entry name" value="Aminomethyltransferase beta-barrel domain"/>
    <property type="match status" value="1"/>
</dbReference>
<sequence>MLKRTPFHDFHVAAGARLVDFAGWEMPIVYKSIVDEHNQTRNSGSLFDVSHMGRLQFTGPDATRFLDLILTRNIQTQKLGQCRYSLVCNEAGGVLDDVIVSKDLKHWAMVCNASNREKLVKHFHAVRHDKSLDFDMADETESTAMVAIQGPKVIDRIAEVLPVDIRGMKRYSFVSEELFMTPFTVYRSGYTGEDGVEVVIPARAATMAVKMLTGSLDKPDATIRAAGLGARDTLRLEAGMPLYGHELGEQGDPISAGLGWAVDLTKDFIGSTALKAIAAAGPKRKLVGLELEGRRIARQGTPIVDDTGKPIGEVTSGTFSPTLQKSIALAYVDAGKSDIGTAVSADLKGTLNPAKVVPSPFYKRT</sequence>
<evidence type="ECO:0000256" key="5">
    <source>
        <dbReference type="ARBA" id="ARBA00031395"/>
    </source>
</evidence>
<evidence type="ECO:0000256" key="6">
    <source>
        <dbReference type="ARBA" id="ARBA00047665"/>
    </source>
</evidence>
<evidence type="ECO:0000256" key="4">
    <source>
        <dbReference type="ARBA" id="ARBA00022679"/>
    </source>
</evidence>
<proteinExistence type="inferred from homology"/>
<dbReference type="InterPro" id="IPR027266">
    <property type="entry name" value="TrmE/GcvT-like"/>
</dbReference>
<dbReference type="GO" id="GO:0008483">
    <property type="term" value="F:transaminase activity"/>
    <property type="evidence" value="ECO:0007669"/>
    <property type="project" value="UniProtKB-KW"/>
</dbReference>
<evidence type="ECO:0000313" key="11">
    <source>
        <dbReference type="EMBL" id="QOV88364.1"/>
    </source>
</evidence>
<evidence type="ECO:0000259" key="10">
    <source>
        <dbReference type="Pfam" id="PF08669"/>
    </source>
</evidence>
<dbReference type="Gene3D" id="3.30.70.1400">
    <property type="entry name" value="Aminomethyltransferase beta-barrel domains"/>
    <property type="match status" value="1"/>
</dbReference>
<dbReference type="Gene3D" id="2.40.30.110">
    <property type="entry name" value="Aminomethyltransferase beta-barrel domains"/>
    <property type="match status" value="1"/>
</dbReference>
<dbReference type="Gene3D" id="4.10.1250.10">
    <property type="entry name" value="Aminomethyltransferase fragment"/>
    <property type="match status" value="1"/>
</dbReference>
<evidence type="ECO:0000256" key="8">
    <source>
        <dbReference type="PIRSR" id="PIRSR006487-1"/>
    </source>
</evidence>
<comment type="function">
    <text evidence="7">The glycine cleavage system catalyzes the degradation of glycine.</text>
</comment>
<dbReference type="PIRSF" id="PIRSF006487">
    <property type="entry name" value="GcvT"/>
    <property type="match status" value="1"/>
</dbReference>
<dbReference type="InterPro" id="IPR029043">
    <property type="entry name" value="GcvT/YgfZ_C"/>
</dbReference>
<evidence type="ECO:0000313" key="12">
    <source>
        <dbReference type="Proteomes" id="UP000593765"/>
    </source>
</evidence>
<dbReference type="Gene3D" id="3.30.1360.120">
    <property type="entry name" value="Probable tRNA modification gtpase trme, domain 1"/>
    <property type="match status" value="1"/>
</dbReference>
<protein>
    <recommendedName>
        <fullName evidence="2 7">Aminomethyltransferase</fullName>
        <ecNumber evidence="2 7">2.1.2.10</ecNumber>
    </recommendedName>
    <alternativeName>
        <fullName evidence="5 7">Glycine cleavage system T protein</fullName>
    </alternativeName>
</protein>
<dbReference type="GO" id="GO:0004047">
    <property type="term" value="F:aminomethyltransferase activity"/>
    <property type="evidence" value="ECO:0007669"/>
    <property type="project" value="UniProtKB-UniRule"/>
</dbReference>
<dbReference type="InterPro" id="IPR022903">
    <property type="entry name" value="GcvT_bac"/>
</dbReference>